<feature type="compositionally biased region" description="Polar residues" evidence="1">
    <location>
        <begin position="339"/>
        <end position="357"/>
    </location>
</feature>
<organism evidence="2 3">
    <name type="scientific">Dissostichus mawsoni</name>
    <name type="common">Antarctic cod</name>
    <dbReference type="NCBI Taxonomy" id="36200"/>
    <lineage>
        <taxon>Eukaryota</taxon>
        <taxon>Metazoa</taxon>
        <taxon>Chordata</taxon>
        <taxon>Craniata</taxon>
        <taxon>Vertebrata</taxon>
        <taxon>Euteleostomi</taxon>
        <taxon>Actinopterygii</taxon>
        <taxon>Neopterygii</taxon>
        <taxon>Teleostei</taxon>
        <taxon>Neoteleostei</taxon>
        <taxon>Acanthomorphata</taxon>
        <taxon>Eupercaria</taxon>
        <taxon>Perciformes</taxon>
        <taxon>Notothenioidei</taxon>
        <taxon>Nototheniidae</taxon>
        <taxon>Dissostichus</taxon>
    </lineage>
</organism>
<evidence type="ECO:0000313" key="3">
    <source>
        <dbReference type="Proteomes" id="UP000518266"/>
    </source>
</evidence>
<dbReference type="AlphaFoldDB" id="A0A7J5Z653"/>
<comment type="caution">
    <text evidence="2">The sequence shown here is derived from an EMBL/GenBank/DDBJ whole genome shotgun (WGS) entry which is preliminary data.</text>
</comment>
<sequence length="489" mass="53030">MIEHCQQILGEDPSSLFGGPPQDSLTRWDQNELDVSSSPGFCSRAKPLQGSLDSILTLSDCEQDTETDLLQTNMQGLKLHLQGRKSNRRKKEHADFSLFSSSTHDAQSFDSLSPDRPRRCSEPAIKYVAKFRPCVSRSTLSGKDKEDEMVLTLRKTGLEISSPSLLSTTNSPTATRSSLDSLNSDISDQTWAKRRGIHPNKNHLPPSYPPGSSPSSLRSALPSSGHPGSPAKEALNWGTLKVCRGLHPNSWLKKGRKLSLTQQDNVEKEEDDKTGAGLTGKAVPEKGKAGDKGGRKLISISHPMPISSSGGGGGGGGGGGRGRGGSHVKGRQPTHHRSTGSLQIPTNSLWIHSSDSPAESEVKPPSPSLFFEHSRPSLSLFKQHKSQSGKKDATPCSKIDEGLNLGECSDPGLKISHVDSPQSHFCLSPCDTKTVRDYFSSHPRSNPQSGQQVALALMENRREWLRRCSDPSSAEPDFEKLLFAEESYV</sequence>
<protein>
    <submittedName>
        <fullName evidence="2">Uncharacterized protein</fullName>
    </submittedName>
</protein>
<keyword evidence="3" id="KW-1185">Reference proteome</keyword>
<feature type="compositionally biased region" description="Basic and acidic residues" evidence="1">
    <location>
        <begin position="389"/>
        <end position="401"/>
    </location>
</feature>
<dbReference type="OrthoDB" id="9994905at2759"/>
<accession>A0A7J5Z653</accession>
<feature type="compositionally biased region" description="Low complexity" evidence="1">
    <location>
        <begin position="213"/>
        <end position="224"/>
    </location>
</feature>
<feature type="compositionally biased region" description="Basic residues" evidence="1">
    <location>
        <begin position="192"/>
        <end position="201"/>
    </location>
</feature>
<feature type="region of interest" description="Disordered" evidence="1">
    <location>
        <begin position="255"/>
        <end position="402"/>
    </location>
</feature>
<dbReference type="EMBL" id="JAAKFY010000005">
    <property type="protein sequence ID" value="KAF3857106.1"/>
    <property type="molecule type" value="Genomic_DNA"/>
</dbReference>
<name>A0A7J5Z653_DISMA</name>
<gene>
    <name evidence="2" type="ORF">F7725_008965</name>
</gene>
<evidence type="ECO:0000313" key="2">
    <source>
        <dbReference type="EMBL" id="KAF3857106.1"/>
    </source>
</evidence>
<proteinExistence type="predicted"/>
<feature type="compositionally biased region" description="Basic residues" evidence="1">
    <location>
        <begin position="324"/>
        <end position="338"/>
    </location>
</feature>
<feature type="compositionally biased region" description="Basic and acidic residues" evidence="1">
    <location>
        <begin position="283"/>
        <end position="294"/>
    </location>
</feature>
<dbReference type="Proteomes" id="UP000518266">
    <property type="component" value="Unassembled WGS sequence"/>
</dbReference>
<feature type="compositionally biased region" description="Low complexity" evidence="1">
    <location>
        <begin position="162"/>
        <end position="188"/>
    </location>
</feature>
<reference evidence="2 3" key="1">
    <citation type="submission" date="2020-03" db="EMBL/GenBank/DDBJ databases">
        <title>Dissostichus mawsoni Genome sequencing and assembly.</title>
        <authorList>
            <person name="Park H."/>
        </authorList>
    </citation>
    <scope>NUCLEOTIDE SEQUENCE [LARGE SCALE GENOMIC DNA]</scope>
    <source>
        <strain evidence="2">DM0001</strain>
        <tissue evidence="2">Muscle</tissue>
    </source>
</reference>
<feature type="region of interest" description="Disordered" evidence="1">
    <location>
        <begin position="162"/>
        <end position="232"/>
    </location>
</feature>
<evidence type="ECO:0000256" key="1">
    <source>
        <dbReference type="SAM" id="MobiDB-lite"/>
    </source>
</evidence>
<feature type="compositionally biased region" description="Gly residues" evidence="1">
    <location>
        <begin position="309"/>
        <end position="323"/>
    </location>
</feature>